<evidence type="ECO:0000313" key="3">
    <source>
        <dbReference type="Proteomes" id="UP000198857"/>
    </source>
</evidence>
<dbReference type="Proteomes" id="UP000198857">
    <property type="component" value="Unassembled WGS sequence"/>
</dbReference>
<gene>
    <name evidence="2" type="ORF">SAMN05660464_2263</name>
</gene>
<protein>
    <recommendedName>
        <fullName evidence="4">Acetyltransferase (GNAT) family protein</fullName>
    </recommendedName>
</protein>
<feature type="compositionally biased region" description="Low complexity" evidence="1">
    <location>
        <begin position="1"/>
        <end position="39"/>
    </location>
</feature>
<keyword evidence="3" id="KW-1185">Reference proteome</keyword>
<dbReference type="STRING" id="1523247.SAMN05660464_2263"/>
<sequence length="288" mass="30561">MSTTAAAHDTTAHGTTARGTTARATTARGTTARGTTAHDAAIHRRTVPAPAGPHLRAVPPLPADPPPTGTLWWARLLRRGPGPVEYSLVAVNSDRFPDGTPVDMTAVDARGRRPAGWAVDVRHRAADGRVTRIEVAEELADRCPPMWFAELHHASSALPATSLLAYRGTAFSPGALVGPHELAAAGVRPADRIGEVRWWTRSGLVDAVTVAPVYRGRGVARTLVTAAEGLRFLRGWAPLRSDGRLTDAGAAWLASAPAAWRPRLAERTEVLPAEETDEGPTGVARLLR</sequence>
<evidence type="ECO:0000256" key="1">
    <source>
        <dbReference type="SAM" id="MobiDB-lite"/>
    </source>
</evidence>
<dbReference type="RefSeq" id="WP_091109138.1">
    <property type="nucleotide sequence ID" value="NZ_FOWQ01000003.1"/>
</dbReference>
<name>A0A1I5N1N8_9ACTN</name>
<feature type="region of interest" description="Disordered" evidence="1">
    <location>
        <begin position="1"/>
        <end position="43"/>
    </location>
</feature>
<dbReference type="SUPFAM" id="SSF55729">
    <property type="entry name" value="Acyl-CoA N-acyltransferases (Nat)"/>
    <property type="match status" value="1"/>
</dbReference>
<organism evidence="2 3">
    <name type="scientific">Geodermatophilus dictyosporus</name>
    <dbReference type="NCBI Taxonomy" id="1523247"/>
    <lineage>
        <taxon>Bacteria</taxon>
        <taxon>Bacillati</taxon>
        <taxon>Actinomycetota</taxon>
        <taxon>Actinomycetes</taxon>
        <taxon>Geodermatophilales</taxon>
        <taxon>Geodermatophilaceae</taxon>
        <taxon>Geodermatophilus</taxon>
    </lineage>
</organism>
<dbReference type="EMBL" id="FOWQ01000003">
    <property type="protein sequence ID" value="SFP15663.1"/>
    <property type="molecule type" value="Genomic_DNA"/>
</dbReference>
<dbReference type="AlphaFoldDB" id="A0A1I5N1N8"/>
<dbReference type="InterPro" id="IPR016181">
    <property type="entry name" value="Acyl_CoA_acyltransferase"/>
</dbReference>
<proteinExistence type="predicted"/>
<evidence type="ECO:0008006" key="4">
    <source>
        <dbReference type="Google" id="ProtNLM"/>
    </source>
</evidence>
<evidence type="ECO:0000313" key="2">
    <source>
        <dbReference type="EMBL" id="SFP15663.1"/>
    </source>
</evidence>
<reference evidence="3" key="1">
    <citation type="submission" date="2016-10" db="EMBL/GenBank/DDBJ databases">
        <authorList>
            <person name="Varghese N."/>
            <person name="Submissions S."/>
        </authorList>
    </citation>
    <scope>NUCLEOTIDE SEQUENCE [LARGE SCALE GENOMIC DNA]</scope>
    <source>
        <strain evidence="3">DSM 44208</strain>
    </source>
</reference>
<accession>A0A1I5N1N8</accession>